<evidence type="ECO:0000259" key="9">
    <source>
        <dbReference type="PROSITE" id="PS51709"/>
    </source>
</evidence>
<keyword evidence="2 7" id="KW-0819">tRNA processing</keyword>
<dbReference type="CDD" id="cd14858">
    <property type="entry name" value="TrmE_N"/>
    <property type="match status" value="1"/>
</dbReference>
<keyword evidence="7" id="KW-0479">Metal-binding</keyword>
<feature type="binding site" evidence="7">
    <location>
        <position position="473"/>
    </location>
    <ligand>
        <name>(6S)-5-formyl-5,6,7,8-tetrahydrofolate</name>
        <dbReference type="ChEBI" id="CHEBI:57457"/>
    </ligand>
</feature>
<dbReference type="PANTHER" id="PTHR42714:SF2">
    <property type="entry name" value="TRNA MODIFICATION GTPASE GTPBP3, MITOCHONDRIAL"/>
    <property type="match status" value="1"/>
</dbReference>
<accession>A0ABN0NWD1</accession>
<feature type="binding site" evidence="7">
    <location>
        <position position="255"/>
    </location>
    <ligand>
        <name>K(+)</name>
        <dbReference type="ChEBI" id="CHEBI:29103"/>
    </ligand>
</feature>
<dbReference type="Pfam" id="PF01926">
    <property type="entry name" value="MMR_HSR1"/>
    <property type="match status" value="1"/>
</dbReference>
<dbReference type="InterPro" id="IPR004520">
    <property type="entry name" value="GTPase_MnmE"/>
</dbReference>
<dbReference type="InterPro" id="IPR027368">
    <property type="entry name" value="MnmE_dom2"/>
</dbReference>
<comment type="similarity">
    <text evidence="1 7 8">Belongs to the TRAFAC class TrmE-Era-EngA-EngB-Septin-like GTPase superfamily. TrmE GTPase family.</text>
</comment>
<evidence type="ECO:0000256" key="3">
    <source>
        <dbReference type="ARBA" id="ARBA00022741"/>
    </source>
</evidence>
<feature type="binding site" evidence="7">
    <location>
        <position position="87"/>
    </location>
    <ligand>
        <name>(6S)-5-formyl-5,6,7,8-tetrahydrofolate</name>
        <dbReference type="ChEBI" id="CHEBI:57457"/>
    </ligand>
</feature>
<dbReference type="Gene3D" id="3.40.50.300">
    <property type="entry name" value="P-loop containing nucleotide triphosphate hydrolases"/>
    <property type="match status" value="1"/>
</dbReference>
<keyword evidence="5 7" id="KW-0630">Potassium</keyword>
<dbReference type="InterPro" id="IPR027417">
    <property type="entry name" value="P-loop_NTPase"/>
</dbReference>
<feature type="domain" description="TrmE-type G" evidence="9">
    <location>
        <begin position="221"/>
        <end position="387"/>
    </location>
</feature>
<dbReference type="InterPro" id="IPR025867">
    <property type="entry name" value="MnmE_helical"/>
</dbReference>
<evidence type="ECO:0000313" key="10">
    <source>
        <dbReference type="EMBL" id="ERJ91685.1"/>
    </source>
</evidence>
<comment type="subcellular location">
    <subcellularLocation>
        <location evidence="7">Cytoplasm</location>
    </subcellularLocation>
</comment>
<dbReference type="InterPro" id="IPR031168">
    <property type="entry name" value="G_TrmE"/>
</dbReference>
<dbReference type="SUPFAM" id="SSF52540">
    <property type="entry name" value="P-loop containing nucleoside triphosphate hydrolases"/>
    <property type="match status" value="1"/>
</dbReference>
<dbReference type="Gene3D" id="1.20.120.430">
    <property type="entry name" value="tRNA modification GTPase MnmE domain 2"/>
    <property type="match status" value="1"/>
</dbReference>
<dbReference type="InterPro" id="IPR018948">
    <property type="entry name" value="GTP-bd_TrmE_N"/>
</dbReference>
<dbReference type="Gene3D" id="3.30.1360.120">
    <property type="entry name" value="Probable tRNA modification gtpase trme, domain 1"/>
    <property type="match status" value="1"/>
</dbReference>
<evidence type="ECO:0000256" key="8">
    <source>
        <dbReference type="RuleBase" id="RU003313"/>
    </source>
</evidence>
<dbReference type="CDD" id="cd04164">
    <property type="entry name" value="trmE"/>
    <property type="match status" value="1"/>
</dbReference>
<organism evidence="10 11">
    <name type="scientific">Treponema lecithinolyticum ATCC 700332</name>
    <dbReference type="NCBI Taxonomy" id="1321815"/>
    <lineage>
        <taxon>Bacteria</taxon>
        <taxon>Pseudomonadati</taxon>
        <taxon>Spirochaetota</taxon>
        <taxon>Spirochaetia</taxon>
        <taxon>Spirochaetales</taxon>
        <taxon>Treponemataceae</taxon>
        <taxon>Treponema</taxon>
    </lineage>
</organism>
<keyword evidence="11" id="KW-1185">Reference proteome</keyword>
<dbReference type="EC" id="3.6.-.-" evidence="7"/>
<dbReference type="Pfam" id="PF10396">
    <property type="entry name" value="TrmE_N"/>
    <property type="match status" value="1"/>
</dbReference>
<keyword evidence="6 7" id="KW-0342">GTP-binding</keyword>
<feature type="binding site" evidence="7">
    <location>
        <begin position="250"/>
        <end position="256"/>
    </location>
    <ligand>
        <name>GTP</name>
        <dbReference type="ChEBI" id="CHEBI:37565"/>
    </ligand>
</feature>
<feature type="binding site" evidence="7">
    <location>
        <begin position="231"/>
        <end position="236"/>
    </location>
    <ligand>
        <name>GTP</name>
        <dbReference type="ChEBI" id="CHEBI:37565"/>
    </ligand>
</feature>
<feature type="binding site" evidence="7">
    <location>
        <position position="126"/>
    </location>
    <ligand>
        <name>(6S)-5-formyl-5,6,7,8-tetrahydrofolate</name>
        <dbReference type="ChEBI" id="CHEBI:57457"/>
    </ligand>
</feature>
<dbReference type="PANTHER" id="PTHR42714">
    <property type="entry name" value="TRNA MODIFICATION GTPASE GTPBP3"/>
    <property type="match status" value="1"/>
</dbReference>
<feature type="binding site" evidence="7">
    <location>
        <position position="26"/>
    </location>
    <ligand>
        <name>(6S)-5-formyl-5,6,7,8-tetrahydrofolate</name>
        <dbReference type="ChEBI" id="CHEBI:57457"/>
    </ligand>
</feature>
<feature type="binding site" evidence="7">
    <location>
        <position position="252"/>
    </location>
    <ligand>
        <name>K(+)</name>
        <dbReference type="ChEBI" id="CHEBI:29103"/>
    </ligand>
</feature>
<comment type="caution">
    <text evidence="10">The sequence shown here is derived from an EMBL/GenBank/DDBJ whole genome shotgun (WGS) entry which is preliminary data.</text>
</comment>
<keyword evidence="3 7" id="KW-0547">Nucleotide-binding</keyword>
<gene>
    <name evidence="7" type="primary">mnmE</name>
    <name evidence="7" type="synonym">trmE</name>
    <name evidence="10" type="ORF">HMPREF9193_02141</name>
</gene>
<dbReference type="PROSITE" id="PS51709">
    <property type="entry name" value="G_TRME"/>
    <property type="match status" value="1"/>
</dbReference>
<keyword evidence="7" id="KW-0963">Cytoplasm</keyword>
<feature type="binding site" evidence="7">
    <location>
        <position position="250"/>
    </location>
    <ligand>
        <name>K(+)</name>
        <dbReference type="ChEBI" id="CHEBI:29103"/>
    </ligand>
</feature>
<dbReference type="RefSeq" id="WP_021686311.1">
    <property type="nucleotide sequence ID" value="NZ_KI260554.1"/>
</dbReference>
<feature type="binding site" evidence="7">
    <location>
        <position position="231"/>
    </location>
    <ligand>
        <name>K(+)</name>
        <dbReference type="ChEBI" id="CHEBI:29103"/>
    </ligand>
</feature>
<comment type="caution">
    <text evidence="7">Lacks conserved residue(s) required for the propagation of feature annotation.</text>
</comment>
<dbReference type="PRINTS" id="PR00449">
    <property type="entry name" value="RASTRNSFRMNG"/>
</dbReference>
<name>A0ABN0NWD1_TRELE</name>
<dbReference type="NCBIfam" id="TIGR00450">
    <property type="entry name" value="mnmE_trmE_thdF"/>
    <property type="match status" value="1"/>
</dbReference>
<sequence>MNRYAIDEPIAAIATALGPSALAAIRTSGKECIELTSRLFSRSEDLKQASGGTHMHGWIIDAGKKIDEVVAAVYRAPKSFTGEDMVEIFCHGGVAPVTAIHRLLLKNGFREALPGEFTFRAFINGKTDLTKAEAVREIIDSKTDESRSRACARLSGTLYNELDDIKKIILGVLAELEADIEYPEDENAVTGVYDISHLQAARDKLQSLLSTWQSEKLYRDGVRMVLYGRTNAGKSSLFNMFLKEDRAIVSDIPGTTRDWLESWITVCGIPIRLFDTAGLRHSDDVVEQAGVERSTDLSREADIVLYVVDRSYGLIEEDIQTMEKLHADKVPFILVWNKADKTKSNEKNKSVNEFEQALKLCTAQIHVSAKTGKGIAQLNETIYTLLTEKNKTAPLASSAGKTRTGFGSLRQKMAADEALESLNHALTVPSLQLSADAVVQDLEFALSSLGEITGEIKADDVLENIFSRFCVGK</sequence>
<evidence type="ECO:0000256" key="2">
    <source>
        <dbReference type="ARBA" id="ARBA00022694"/>
    </source>
</evidence>
<comment type="subunit">
    <text evidence="7">Homodimer. Heterotetramer of two MnmE and two MnmG subunits.</text>
</comment>
<evidence type="ECO:0000256" key="6">
    <source>
        <dbReference type="ARBA" id="ARBA00023134"/>
    </source>
</evidence>
<reference evidence="10 11" key="1">
    <citation type="submission" date="2013-08" db="EMBL/GenBank/DDBJ databases">
        <authorList>
            <person name="Weinstock G."/>
            <person name="Sodergren E."/>
            <person name="Wylie T."/>
            <person name="Fulton L."/>
            <person name="Fulton R."/>
            <person name="Fronick C."/>
            <person name="O'Laughlin M."/>
            <person name="Godfrey J."/>
            <person name="Miner T."/>
            <person name="Herter B."/>
            <person name="Appelbaum E."/>
            <person name="Cordes M."/>
            <person name="Lek S."/>
            <person name="Wollam A."/>
            <person name="Pepin K.H."/>
            <person name="Palsikar V.B."/>
            <person name="Mitreva M."/>
            <person name="Wilson R.K."/>
        </authorList>
    </citation>
    <scope>NUCLEOTIDE SEQUENCE [LARGE SCALE GENOMIC DNA]</scope>
    <source>
        <strain evidence="10 11">ATCC 700332</strain>
    </source>
</reference>
<feature type="binding site" evidence="7">
    <location>
        <begin position="275"/>
        <end position="278"/>
    </location>
    <ligand>
        <name>GTP</name>
        <dbReference type="ChEBI" id="CHEBI:37565"/>
    </ligand>
</feature>
<comment type="function">
    <text evidence="7">Exhibits a very high intrinsic GTPase hydrolysis rate. Involved in the addition of a carboxymethylaminomethyl (cmnm) group at the wobble position (U34) of certain tRNAs, forming tRNA-cmnm(5)s(2)U34.</text>
</comment>
<evidence type="ECO:0000256" key="1">
    <source>
        <dbReference type="ARBA" id="ARBA00011043"/>
    </source>
</evidence>
<dbReference type="Proteomes" id="UP000016649">
    <property type="component" value="Unassembled WGS sequence"/>
</dbReference>
<dbReference type="InterPro" id="IPR027266">
    <property type="entry name" value="TrmE/GcvT-like"/>
</dbReference>
<evidence type="ECO:0000313" key="11">
    <source>
        <dbReference type="Proteomes" id="UP000016649"/>
    </source>
</evidence>
<feature type="binding site" evidence="7">
    <location>
        <position position="256"/>
    </location>
    <ligand>
        <name>Mg(2+)</name>
        <dbReference type="ChEBI" id="CHEBI:18420"/>
    </ligand>
</feature>
<evidence type="ECO:0000256" key="7">
    <source>
        <dbReference type="HAMAP-Rule" id="MF_00379"/>
    </source>
</evidence>
<dbReference type="InterPro" id="IPR005225">
    <property type="entry name" value="Small_GTP-bd"/>
</dbReference>
<dbReference type="HAMAP" id="MF_00379">
    <property type="entry name" value="GTPase_MnmE"/>
    <property type="match status" value="1"/>
</dbReference>
<dbReference type="NCBIfam" id="TIGR00231">
    <property type="entry name" value="small_GTP"/>
    <property type="match status" value="1"/>
</dbReference>
<protein>
    <recommendedName>
        <fullName evidence="7">tRNA modification GTPase MnmE</fullName>
        <ecNumber evidence="7">3.6.-.-</ecNumber>
    </recommendedName>
</protein>
<feature type="binding site" evidence="7">
    <location>
        <begin position="337"/>
        <end position="340"/>
    </location>
    <ligand>
        <name>GTP</name>
        <dbReference type="ChEBI" id="CHEBI:37565"/>
    </ligand>
</feature>
<dbReference type="InterPro" id="IPR006073">
    <property type="entry name" value="GTP-bd"/>
</dbReference>
<evidence type="ECO:0000256" key="5">
    <source>
        <dbReference type="ARBA" id="ARBA00022958"/>
    </source>
</evidence>
<feature type="binding site" evidence="7">
    <location>
        <position position="235"/>
    </location>
    <ligand>
        <name>Mg(2+)</name>
        <dbReference type="ChEBI" id="CHEBI:18420"/>
    </ligand>
</feature>
<keyword evidence="4 7" id="KW-0460">Magnesium</keyword>
<keyword evidence="7" id="KW-0378">Hydrolase</keyword>
<evidence type="ECO:0000256" key="4">
    <source>
        <dbReference type="ARBA" id="ARBA00022842"/>
    </source>
</evidence>
<dbReference type="EMBL" id="AWVH01000044">
    <property type="protein sequence ID" value="ERJ91685.1"/>
    <property type="molecule type" value="Genomic_DNA"/>
</dbReference>
<comment type="cofactor">
    <cofactor evidence="7">
        <name>K(+)</name>
        <dbReference type="ChEBI" id="CHEBI:29103"/>
    </cofactor>
    <text evidence="7">Binds 1 potassium ion per subunit.</text>
</comment>
<dbReference type="Pfam" id="PF12631">
    <property type="entry name" value="MnmE_helical"/>
    <property type="match status" value="1"/>
</dbReference>
<proteinExistence type="inferred from homology"/>